<sequence length="459" mass="50309">MAHSPLDAHVQFDTHPAHASAVTATLTGPHHRTALALLATHGFETLDPHAMVLARIDHEEAYWVDQAAQALNAEGITTEFTPSLREAIAEEWTWANYPMPWCTRAEIREVSNEAQKIYDDIRHGRLLIHAHAEDGWTIVAVGTYRDSGKSVYLHGENHLRQVTDTFDSPTQAITAFEHTHGDALRSGPAPMSDTERQTAQARVALGSTGTTRAPSTPPIESVPAYDADPGDHDALLEDFLTENNDWEKYRTWDDNTTIANHESLTLRALIDHDAECRDMKWTIAAYESPVSERLWHATATATTPVEIVRTLLNSLASDYVWGAGPATGDSETEIAEATRPLADAGWKQTVEGRWIRWEAPGEDAAGVQFDAFAAQKPNSPLPTWTVWGGNSVHQPTWALHFSPYTPAAVLQDLTFELAEGQGRRQVPAATTPRLAMLTPQAPAPAPPGQAPAAFSTQTR</sequence>
<dbReference type="AlphaFoldDB" id="A0A8I0PBV9"/>
<name>A0A8I0PBV9_9ACTN</name>
<organism evidence="3 4">
    <name type="scientific">Streptomyces stelliscabiei</name>
    <dbReference type="NCBI Taxonomy" id="146820"/>
    <lineage>
        <taxon>Bacteria</taxon>
        <taxon>Bacillati</taxon>
        <taxon>Actinomycetota</taxon>
        <taxon>Actinomycetes</taxon>
        <taxon>Kitasatosporales</taxon>
        <taxon>Streptomycetaceae</taxon>
        <taxon>Streptomyces</taxon>
    </lineage>
</organism>
<gene>
    <name evidence="3" type="ORF">H4687_005993</name>
</gene>
<dbReference type="OrthoDB" id="4283716at2"/>
<dbReference type="Proteomes" id="UP000629287">
    <property type="component" value="Unassembled WGS sequence"/>
</dbReference>
<protein>
    <recommendedName>
        <fullName evidence="2">DUF317 domain-containing protein</fullName>
    </recommendedName>
</protein>
<reference evidence="3 4" key="1">
    <citation type="submission" date="2020-10" db="EMBL/GenBank/DDBJ databases">
        <title>Sequencing the genomes of 1000 actinobacteria strains.</title>
        <authorList>
            <person name="Klenk H.-P."/>
        </authorList>
    </citation>
    <scope>NUCLEOTIDE SEQUENCE [LARGE SCALE GENOMIC DNA]</scope>
    <source>
        <strain evidence="3 4">DSM 41803</strain>
    </source>
</reference>
<keyword evidence="4" id="KW-1185">Reference proteome</keyword>
<dbReference type="InterPro" id="IPR005523">
    <property type="entry name" value="DUF317_SPDY"/>
</dbReference>
<evidence type="ECO:0000313" key="3">
    <source>
        <dbReference type="EMBL" id="MBE1599864.1"/>
    </source>
</evidence>
<evidence type="ECO:0000313" key="4">
    <source>
        <dbReference type="Proteomes" id="UP000629287"/>
    </source>
</evidence>
<evidence type="ECO:0000256" key="1">
    <source>
        <dbReference type="SAM" id="MobiDB-lite"/>
    </source>
</evidence>
<comment type="caution">
    <text evidence="3">The sequence shown here is derived from an EMBL/GenBank/DDBJ whole genome shotgun (WGS) entry which is preliminary data.</text>
</comment>
<dbReference type="GeneID" id="86830531"/>
<dbReference type="RefSeq" id="WP_046914120.1">
    <property type="nucleotide sequence ID" value="NZ_JADBGF010000001.1"/>
</dbReference>
<evidence type="ECO:0000259" key="2">
    <source>
        <dbReference type="Pfam" id="PF03771"/>
    </source>
</evidence>
<proteinExistence type="predicted"/>
<feature type="region of interest" description="Disordered" evidence="1">
    <location>
        <begin position="435"/>
        <end position="459"/>
    </location>
</feature>
<accession>A0A8I0PBV9</accession>
<dbReference type="EMBL" id="JADBGF010000001">
    <property type="protein sequence ID" value="MBE1599864.1"/>
    <property type="molecule type" value="Genomic_DNA"/>
</dbReference>
<feature type="domain" description="DUF317" evidence="2">
    <location>
        <begin position="270"/>
        <end position="319"/>
    </location>
</feature>
<dbReference type="Pfam" id="PF03771">
    <property type="entry name" value="SPDY"/>
    <property type="match status" value="2"/>
</dbReference>
<feature type="domain" description="DUF317" evidence="2">
    <location>
        <begin position="365"/>
        <end position="421"/>
    </location>
</feature>